<keyword evidence="7" id="KW-0139">CF(1)</keyword>
<proteinExistence type="inferred from homology"/>
<sequence length="178" mass="19565">MSEAVVARRYAQAIYDLLKEGEATDVFVGEVAAYAREISATPELANFFFNPTVQKDYKIRAIKESTTGMNPHCTSFLALLARKGRLSIIDSIIEAYEAIYNNDRNRVVANVSSAFSLDSKQVEAVRETLAQITGKEIEIQSEVDAELIGGVTAQIGSVVYDGSVRGHLERMKDSLVRA</sequence>
<dbReference type="EMBL" id="JACHID010000002">
    <property type="protein sequence ID" value="MBB5021087.1"/>
    <property type="molecule type" value="Genomic_DNA"/>
</dbReference>
<dbReference type="GO" id="GO:0046933">
    <property type="term" value="F:proton-transporting ATP synthase activity, rotational mechanism"/>
    <property type="evidence" value="ECO:0007669"/>
    <property type="project" value="UniProtKB-UniRule"/>
</dbReference>
<comment type="subcellular location">
    <subcellularLocation>
        <location evidence="7">Cell membrane</location>
        <topology evidence="7">Peripheral membrane protein</topology>
    </subcellularLocation>
    <subcellularLocation>
        <location evidence="1">Membrane</location>
    </subcellularLocation>
</comment>
<evidence type="ECO:0000256" key="1">
    <source>
        <dbReference type="ARBA" id="ARBA00004370"/>
    </source>
</evidence>
<gene>
    <name evidence="7" type="primary">atpH</name>
    <name evidence="8" type="ORF">HNR37_000393</name>
</gene>
<evidence type="ECO:0000256" key="2">
    <source>
        <dbReference type="ARBA" id="ARBA00022448"/>
    </source>
</evidence>
<evidence type="ECO:0000313" key="9">
    <source>
        <dbReference type="Proteomes" id="UP000528322"/>
    </source>
</evidence>
<dbReference type="Proteomes" id="UP000528322">
    <property type="component" value="Unassembled WGS sequence"/>
</dbReference>
<comment type="caution">
    <text evidence="8">The sequence shown here is derived from an EMBL/GenBank/DDBJ whole genome shotgun (WGS) entry which is preliminary data.</text>
</comment>
<evidence type="ECO:0000256" key="3">
    <source>
        <dbReference type="ARBA" id="ARBA00022781"/>
    </source>
</evidence>
<dbReference type="NCBIfam" id="TIGR01145">
    <property type="entry name" value="ATP_synt_delta"/>
    <property type="match status" value="1"/>
</dbReference>
<accession>A0A7W7Y3E4</accession>
<dbReference type="RefSeq" id="WP_183729122.1">
    <property type="nucleotide sequence ID" value="NZ_JACHID010000002.1"/>
</dbReference>
<dbReference type="GO" id="GO:0005886">
    <property type="term" value="C:plasma membrane"/>
    <property type="evidence" value="ECO:0007669"/>
    <property type="project" value="UniProtKB-SubCell"/>
</dbReference>
<keyword evidence="3 7" id="KW-0375">Hydrogen ion transport</keyword>
<dbReference type="AlphaFoldDB" id="A0A7W7Y3E4"/>
<comment type="function">
    <text evidence="7">F(1)F(0) ATP synthase produces ATP from ADP in the presence of a proton or sodium gradient. F-type ATPases consist of two structural domains, F(1) containing the extramembraneous catalytic core and F(0) containing the membrane proton channel, linked together by a central stalk and a peripheral stalk. During catalysis, ATP synthesis in the catalytic domain of F(1) is coupled via a rotary mechanism of the central stalk subunits to proton translocation.</text>
</comment>
<evidence type="ECO:0000256" key="4">
    <source>
        <dbReference type="ARBA" id="ARBA00023065"/>
    </source>
</evidence>
<dbReference type="HAMAP" id="MF_01416">
    <property type="entry name" value="ATP_synth_delta_bact"/>
    <property type="match status" value="1"/>
</dbReference>
<dbReference type="InterPro" id="IPR026015">
    <property type="entry name" value="ATP_synth_OSCP/delta_N_sf"/>
</dbReference>
<evidence type="ECO:0000313" key="8">
    <source>
        <dbReference type="EMBL" id="MBB5021087.1"/>
    </source>
</evidence>
<keyword evidence="9" id="KW-1185">Reference proteome</keyword>
<dbReference type="Pfam" id="PF00213">
    <property type="entry name" value="OSCP"/>
    <property type="match status" value="1"/>
</dbReference>
<dbReference type="PRINTS" id="PR00125">
    <property type="entry name" value="ATPASEDELTA"/>
</dbReference>
<keyword evidence="4 7" id="KW-0406">Ion transport</keyword>
<evidence type="ECO:0000256" key="5">
    <source>
        <dbReference type="ARBA" id="ARBA00023136"/>
    </source>
</evidence>
<reference evidence="8 9" key="1">
    <citation type="submission" date="2020-08" db="EMBL/GenBank/DDBJ databases">
        <title>Genomic Encyclopedia of Type Strains, Phase IV (KMG-IV): sequencing the most valuable type-strain genomes for metagenomic binning, comparative biology and taxonomic classification.</title>
        <authorList>
            <person name="Goeker M."/>
        </authorList>
    </citation>
    <scope>NUCLEOTIDE SEQUENCE [LARGE SCALE GENOMIC DNA]</scope>
    <source>
        <strain evidence="8 9">DSM 22071</strain>
    </source>
</reference>
<dbReference type="NCBIfam" id="NF004402">
    <property type="entry name" value="PRK05758.2-2"/>
    <property type="match status" value="1"/>
</dbReference>
<evidence type="ECO:0000256" key="7">
    <source>
        <dbReference type="HAMAP-Rule" id="MF_01416"/>
    </source>
</evidence>
<comment type="similarity">
    <text evidence="7">Belongs to the ATPase delta chain family.</text>
</comment>
<dbReference type="GO" id="GO:0045259">
    <property type="term" value="C:proton-transporting ATP synthase complex"/>
    <property type="evidence" value="ECO:0007669"/>
    <property type="project" value="UniProtKB-KW"/>
</dbReference>
<evidence type="ECO:0000256" key="6">
    <source>
        <dbReference type="ARBA" id="ARBA00023310"/>
    </source>
</evidence>
<keyword evidence="6 7" id="KW-0066">ATP synthesis</keyword>
<keyword evidence="5 7" id="KW-0472">Membrane</keyword>
<keyword evidence="2 7" id="KW-0813">Transport</keyword>
<dbReference type="Gene3D" id="1.10.520.20">
    <property type="entry name" value="N-terminal domain of the delta subunit of the F1F0-ATP synthase"/>
    <property type="match status" value="1"/>
</dbReference>
<dbReference type="PANTHER" id="PTHR11910">
    <property type="entry name" value="ATP SYNTHASE DELTA CHAIN"/>
    <property type="match status" value="1"/>
</dbReference>
<protein>
    <recommendedName>
        <fullName evidence="7">ATP synthase subunit delta</fullName>
    </recommendedName>
    <alternativeName>
        <fullName evidence="7">ATP synthase F(1) sector subunit delta</fullName>
    </alternativeName>
    <alternativeName>
        <fullName evidence="7">F-type ATPase subunit delta</fullName>
        <shortName evidence="7">F-ATPase subunit delta</shortName>
    </alternativeName>
</protein>
<dbReference type="SUPFAM" id="SSF47928">
    <property type="entry name" value="N-terminal domain of the delta subunit of the F1F0-ATP synthase"/>
    <property type="match status" value="1"/>
</dbReference>
<dbReference type="InterPro" id="IPR000711">
    <property type="entry name" value="ATPase_OSCP/dsu"/>
</dbReference>
<organism evidence="8 9">
    <name type="scientific">Desulfurispira natronophila</name>
    <dbReference type="NCBI Taxonomy" id="682562"/>
    <lineage>
        <taxon>Bacteria</taxon>
        <taxon>Pseudomonadati</taxon>
        <taxon>Chrysiogenota</taxon>
        <taxon>Chrysiogenia</taxon>
        <taxon>Chrysiogenales</taxon>
        <taxon>Chrysiogenaceae</taxon>
        <taxon>Desulfurispira</taxon>
    </lineage>
</organism>
<comment type="function">
    <text evidence="7">This protein is part of the stalk that links CF(0) to CF(1). It either transmits conformational changes from CF(0) to CF(1) or is implicated in proton conduction.</text>
</comment>
<keyword evidence="7" id="KW-1003">Cell membrane</keyword>
<name>A0A7W7Y3E4_9BACT</name>